<dbReference type="EMBL" id="QKWP01000265">
    <property type="protein sequence ID" value="RIB23379.1"/>
    <property type="molecule type" value="Genomic_DNA"/>
</dbReference>
<reference evidence="1 2" key="1">
    <citation type="submission" date="2018-06" db="EMBL/GenBank/DDBJ databases">
        <title>Comparative genomics reveals the genomic features of Rhizophagus irregularis, R. cerebriforme, R. diaphanum and Gigaspora rosea, and their symbiotic lifestyle signature.</title>
        <authorList>
            <person name="Morin E."/>
            <person name="San Clemente H."/>
            <person name="Chen E.C.H."/>
            <person name="De La Providencia I."/>
            <person name="Hainaut M."/>
            <person name="Kuo A."/>
            <person name="Kohler A."/>
            <person name="Murat C."/>
            <person name="Tang N."/>
            <person name="Roy S."/>
            <person name="Loubradou J."/>
            <person name="Henrissat B."/>
            <person name="Grigoriev I.V."/>
            <person name="Corradi N."/>
            <person name="Roux C."/>
            <person name="Martin F.M."/>
        </authorList>
    </citation>
    <scope>NUCLEOTIDE SEQUENCE [LARGE SCALE GENOMIC DNA]</scope>
    <source>
        <strain evidence="1 2">DAOM 194757</strain>
    </source>
</reference>
<evidence type="ECO:0000313" key="1">
    <source>
        <dbReference type="EMBL" id="RIB23379.1"/>
    </source>
</evidence>
<dbReference type="OrthoDB" id="10468807at2759"/>
<evidence type="ECO:0000313" key="2">
    <source>
        <dbReference type="Proteomes" id="UP000266673"/>
    </source>
</evidence>
<name>A0A397VQT7_9GLOM</name>
<comment type="caution">
    <text evidence="1">The sequence shown here is derived from an EMBL/GenBank/DDBJ whole genome shotgun (WGS) entry which is preliminary data.</text>
</comment>
<protein>
    <submittedName>
        <fullName evidence="1">Uncharacterized protein</fullName>
    </submittedName>
</protein>
<keyword evidence="2" id="KW-1185">Reference proteome</keyword>
<accession>A0A397VQT7</accession>
<organism evidence="1 2">
    <name type="scientific">Gigaspora rosea</name>
    <dbReference type="NCBI Taxonomy" id="44941"/>
    <lineage>
        <taxon>Eukaryota</taxon>
        <taxon>Fungi</taxon>
        <taxon>Fungi incertae sedis</taxon>
        <taxon>Mucoromycota</taxon>
        <taxon>Glomeromycotina</taxon>
        <taxon>Glomeromycetes</taxon>
        <taxon>Diversisporales</taxon>
        <taxon>Gigasporaceae</taxon>
        <taxon>Gigaspora</taxon>
    </lineage>
</organism>
<dbReference type="AlphaFoldDB" id="A0A397VQT7"/>
<gene>
    <name evidence="1" type="ORF">C2G38_2171512</name>
</gene>
<sequence length="82" mass="9558">MEQPVRTFKKTLRAEIHRFLNGIPSAQIENERKIYAAWNKANIEMVKIRSPQDYFSLKIDEFGFIGMAYDLDGNRLGYSGEE</sequence>
<proteinExistence type="predicted"/>
<dbReference type="Proteomes" id="UP000266673">
    <property type="component" value="Unassembled WGS sequence"/>
</dbReference>